<evidence type="ECO:0000256" key="4">
    <source>
        <dbReference type="ARBA" id="ARBA00023082"/>
    </source>
</evidence>
<feature type="domain" description="RNA polymerase sigma factor 70 region 4 type 2" evidence="7">
    <location>
        <begin position="133"/>
        <end position="184"/>
    </location>
</feature>
<comment type="subunit">
    <text evidence="2">Interacts transiently with the RNA polymerase catalytic core formed by RpoA, RpoB, RpoC and RpoZ (2 alpha, 1 beta, 1 beta' and 1 omega subunit) to form the RNA polymerase holoenzyme that can initiate transcription.</text>
</comment>
<evidence type="ECO:0000256" key="1">
    <source>
        <dbReference type="ARBA" id="ARBA00010641"/>
    </source>
</evidence>
<keyword evidence="10" id="KW-1185">Reference proteome</keyword>
<dbReference type="GO" id="GO:0003677">
    <property type="term" value="F:DNA binding"/>
    <property type="evidence" value="ECO:0007669"/>
    <property type="project" value="InterPro"/>
</dbReference>
<dbReference type="Pfam" id="PF08281">
    <property type="entry name" value="Sigma70_r4_2"/>
    <property type="match status" value="1"/>
</dbReference>
<dbReference type="InterPro" id="IPR013249">
    <property type="entry name" value="RNA_pol_sigma70_r4_t2"/>
</dbReference>
<feature type="domain" description="SnoaL-like" evidence="8">
    <location>
        <begin position="203"/>
        <end position="274"/>
    </location>
</feature>
<evidence type="ECO:0000256" key="2">
    <source>
        <dbReference type="ARBA" id="ARBA00011344"/>
    </source>
</evidence>
<dbReference type="RefSeq" id="WP_138645393.1">
    <property type="nucleotide sequence ID" value="NZ_VCKW01000054.1"/>
</dbReference>
<dbReference type="OrthoDB" id="6689546at2"/>
<dbReference type="Proteomes" id="UP000309174">
    <property type="component" value="Unassembled WGS sequence"/>
</dbReference>
<organism evidence="9 10">
    <name type="scientific">Actinomadura soli</name>
    <dbReference type="NCBI Taxonomy" id="2508997"/>
    <lineage>
        <taxon>Bacteria</taxon>
        <taxon>Bacillati</taxon>
        <taxon>Actinomycetota</taxon>
        <taxon>Actinomycetes</taxon>
        <taxon>Streptosporangiales</taxon>
        <taxon>Thermomonosporaceae</taxon>
        <taxon>Actinomadura</taxon>
    </lineage>
</organism>
<keyword evidence="3" id="KW-0805">Transcription regulation</keyword>
<evidence type="ECO:0000313" key="10">
    <source>
        <dbReference type="Proteomes" id="UP000309174"/>
    </source>
</evidence>
<reference evidence="9 10" key="1">
    <citation type="submission" date="2019-05" db="EMBL/GenBank/DDBJ databases">
        <title>Draft genome sequence of Actinomadura sp. 14C53.</title>
        <authorList>
            <person name="Saricaoglu S."/>
            <person name="Isik K."/>
        </authorList>
    </citation>
    <scope>NUCLEOTIDE SEQUENCE [LARGE SCALE GENOMIC DNA]</scope>
    <source>
        <strain evidence="9 10">14C53</strain>
    </source>
</reference>
<feature type="domain" description="RNA polymerase sigma-70 region 2" evidence="6">
    <location>
        <begin position="31"/>
        <end position="97"/>
    </location>
</feature>
<accession>A0A5C4JD47</accession>
<dbReference type="NCBIfam" id="NF006089">
    <property type="entry name" value="PRK08241.1"/>
    <property type="match status" value="1"/>
</dbReference>
<protein>
    <submittedName>
        <fullName evidence="9">Sigma-70 family RNA polymerase sigma factor</fullName>
    </submittedName>
</protein>
<evidence type="ECO:0000259" key="8">
    <source>
        <dbReference type="Pfam" id="PF12680"/>
    </source>
</evidence>
<sequence>MDAAETADADVAGLLAAARSGDEVAFEALLAPHRRALHLHCYRMLGSLTDAEEAIQDTMLRAWRSLHTYQARAPLRHWLFRIATTTCLKSIERRNRTPAVLAEVGHLQPYPDRLLDDLDPVRVVEEREAVALAFVAALQLLPATQRAVVLLREVLCWSAAEVAEYLGSTVPAVNSALQRGRATLRFHHEPRERVLSAYEREILRRFIESWQRRDLDALAAVLREDAVLRMPPETVEITGRAAVVGFFATQPAGGRLEEIRLVETRANGQPALAAYLPDVTGTCLGYGIMVLTIGPAGIAEITGFPNAEIFAWFGLPRTVR</sequence>
<evidence type="ECO:0000259" key="7">
    <source>
        <dbReference type="Pfam" id="PF08281"/>
    </source>
</evidence>
<dbReference type="InterPro" id="IPR039425">
    <property type="entry name" value="RNA_pol_sigma-70-like"/>
</dbReference>
<keyword evidence="5" id="KW-0804">Transcription</keyword>
<dbReference type="Gene3D" id="3.10.450.50">
    <property type="match status" value="1"/>
</dbReference>
<dbReference type="InterPro" id="IPR007627">
    <property type="entry name" value="RNA_pol_sigma70_r2"/>
</dbReference>
<dbReference type="Pfam" id="PF04542">
    <property type="entry name" value="Sigma70_r2"/>
    <property type="match status" value="1"/>
</dbReference>
<dbReference type="InterPro" id="IPR036388">
    <property type="entry name" value="WH-like_DNA-bd_sf"/>
</dbReference>
<name>A0A5C4JD47_9ACTN</name>
<proteinExistence type="inferred from homology"/>
<dbReference type="InterPro" id="IPR014305">
    <property type="entry name" value="RNA_pol_sigma-G_actinobac"/>
</dbReference>
<evidence type="ECO:0000259" key="6">
    <source>
        <dbReference type="Pfam" id="PF04542"/>
    </source>
</evidence>
<keyword evidence="4" id="KW-0731">Sigma factor</keyword>
<dbReference type="SUPFAM" id="SSF54427">
    <property type="entry name" value="NTF2-like"/>
    <property type="match status" value="1"/>
</dbReference>
<dbReference type="NCBIfam" id="TIGR02937">
    <property type="entry name" value="sigma70-ECF"/>
    <property type="match status" value="1"/>
</dbReference>
<dbReference type="GO" id="GO:0006352">
    <property type="term" value="P:DNA-templated transcription initiation"/>
    <property type="evidence" value="ECO:0007669"/>
    <property type="project" value="InterPro"/>
</dbReference>
<gene>
    <name evidence="9" type="ORF">ETD83_13180</name>
</gene>
<dbReference type="Gene3D" id="1.10.1740.10">
    <property type="match status" value="1"/>
</dbReference>
<dbReference type="PANTHER" id="PTHR43133">
    <property type="entry name" value="RNA POLYMERASE ECF-TYPE SIGMA FACTO"/>
    <property type="match status" value="1"/>
</dbReference>
<dbReference type="InterPro" id="IPR013325">
    <property type="entry name" value="RNA_pol_sigma_r2"/>
</dbReference>
<dbReference type="InterPro" id="IPR013324">
    <property type="entry name" value="RNA_pol_sigma_r3/r4-like"/>
</dbReference>
<dbReference type="EMBL" id="VCKW01000054">
    <property type="protein sequence ID" value="TMR02167.1"/>
    <property type="molecule type" value="Genomic_DNA"/>
</dbReference>
<comment type="caution">
    <text evidence="9">The sequence shown here is derived from an EMBL/GenBank/DDBJ whole genome shotgun (WGS) entry which is preliminary data.</text>
</comment>
<evidence type="ECO:0000256" key="5">
    <source>
        <dbReference type="ARBA" id="ARBA00023163"/>
    </source>
</evidence>
<dbReference type="InterPro" id="IPR037401">
    <property type="entry name" value="SnoaL-like"/>
</dbReference>
<dbReference type="InterPro" id="IPR032710">
    <property type="entry name" value="NTF2-like_dom_sf"/>
</dbReference>
<evidence type="ECO:0000256" key="3">
    <source>
        <dbReference type="ARBA" id="ARBA00023015"/>
    </source>
</evidence>
<dbReference type="PANTHER" id="PTHR43133:SF65">
    <property type="entry name" value="ECF RNA POLYMERASE SIGMA FACTOR SIGG"/>
    <property type="match status" value="1"/>
</dbReference>
<dbReference type="SUPFAM" id="SSF88946">
    <property type="entry name" value="Sigma2 domain of RNA polymerase sigma factors"/>
    <property type="match status" value="1"/>
</dbReference>
<dbReference type="Pfam" id="PF12680">
    <property type="entry name" value="SnoaL_2"/>
    <property type="match status" value="1"/>
</dbReference>
<dbReference type="GO" id="GO:0016987">
    <property type="term" value="F:sigma factor activity"/>
    <property type="evidence" value="ECO:0007669"/>
    <property type="project" value="UniProtKB-KW"/>
</dbReference>
<dbReference type="SUPFAM" id="SSF88659">
    <property type="entry name" value="Sigma3 and sigma4 domains of RNA polymerase sigma factors"/>
    <property type="match status" value="1"/>
</dbReference>
<dbReference type="AlphaFoldDB" id="A0A5C4JD47"/>
<dbReference type="InterPro" id="IPR014284">
    <property type="entry name" value="RNA_pol_sigma-70_dom"/>
</dbReference>
<dbReference type="NCBIfam" id="TIGR02960">
    <property type="entry name" value="SigX5"/>
    <property type="match status" value="1"/>
</dbReference>
<dbReference type="Gene3D" id="1.10.10.10">
    <property type="entry name" value="Winged helix-like DNA-binding domain superfamily/Winged helix DNA-binding domain"/>
    <property type="match status" value="1"/>
</dbReference>
<comment type="similarity">
    <text evidence="1">Belongs to the sigma-70 factor family. ECF subfamily.</text>
</comment>
<evidence type="ECO:0000313" key="9">
    <source>
        <dbReference type="EMBL" id="TMR02167.1"/>
    </source>
</evidence>